<gene>
    <name evidence="1" type="ordered locus">Mlab_0514</name>
</gene>
<accession>A2SQT2</accession>
<dbReference type="KEGG" id="mla:Mlab_0514"/>
<organism evidence="1 2">
    <name type="scientific">Methanocorpusculum labreanum (strain ATCC 43576 / DSM 4855 / Z)</name>
    <dbReference type="NCBI Taxonomy" id="410358"/>
    <lineage>
        <taxon>Archaea</taxon>
        <taxon>Methanobacteriati</taxon>
        <taxon>Methanobacteriota</taxon>
        <taxon>Stenosarchaea group</taxon>
        <taxon>Methanomicrobia</taxon>
        <taxon>Methanomicrobiales</taxon>
        <taxon>Methanocorpusculaceae</taxon>
        <taxon>Methanocorpusculum</taxon>
    </lineage>
</organism>
<sequence length="106" mass="12428">MRMVGWIMRRRLNLFVFVYFFGCTLSIGVREYLGGITHHTKCTKKGTGTEGGRKEVEYEVLEGYCWVRKHEKSPQKTCAKIDEFPLAERYFDSILGLRRSVLIKFL</sequence>
<reference evidence="1 2" key="1">
    <citation type="journal article" date="2009" name="Stand. Genomic Sci.">
        <title>Complete genome sequence of Methanocorpusculum labreanum type strain Z.</title>
        <authorList>
            <person name="Anderson I.J."/>
            <person name="Sieprawska-Lupa M."/>
            <person name="Goltsman E."/>
            <person name="Lapidus A."/>
            <person name="Copeland A."/>
            <person name="Glavina Del Rio T."/>
            <person name="Tice H."/>
            <person name="Dalin E."/>
            <person name="Barry K."/>
            <person name="Pitluck S."/>
            <person name="Hauser L."/>
            <person name="Land M."/>
            <person name="Lucas S."/>
            <person name="Richardson P."/>
            <person name="Whitman W.B."/>
            <person name="Kyrpides N.C."/>
        </authorList>
    </citation>
    <scope>NUCLEOTIDE SEQUENCE [LARGE SCALE GENOMIC DNA]</scope>
    <source>
        <strain evidence="2">ATCC 43576 / DSM 4855 / Z</strain>
    </source>
</reference>
<name>A2SQT2_METLZ</name>
<evidence type="ECO:0000313" key="1">
    <source>
        <dbReference type="EMBL" id="ABN06688.1"/>
    </source>
</evidence>
<keyword evidence="2" id="KW-1185">Reference proteome</keyword>
<dbReference type="EMBL" id="CP000559">
    <property type="protein sequence ID" value="ABN06688.1"/>
    <property type="molecule type" value="Genomic_DNA"/>
</dbReference>
<dbReference type="HOGENOM" id="CLU_2217081_0_0_2"/>
<dbReference type="Proteomes" id="UP000000365">
    <property type="component" value="Chromosome"/>
</dbReference>
<evidence type="ECO:0000313" key="2">
    <source>
        <dbReference type="Proteomes" id="UP000000365"/>
    </source>
</evidence>
<protein>
    <submittedName>
        <fullName evidence="1">Uncharacterized protein</fullName>
    </submittedName>
</protein>
<proteinExistence type="predicted"/>
<dbReference type="AlphaFoldDB" id="A2SQT2"/>